<gene>
    <name evidence="5" type="ORF">L3Y34_012861</name>
</gene>
<feature type="domain" description="DUF7038" evidence="2">
    <location>
        <begin position="80"/>
        <end position="178"/>
    </location>
</feature>
<dbReference type="Pfam" id="PF23045">
    <property type="entry name" value="DUF7037"/>
    <property type="match status" value="1"/>
</dbReference>
<dbReference type="Proteomes" id="UP000827892">
    <property type="component" value="Chromosome X"/>
</dbReference>
<evidence type="ECO:0000313" key="5">
    <source>
        <dbReference type="EMBL" id="ULT83853.1"/>
    </source>
</evidence>
<dbReference type="Pfam" id="PF23051">
    <property type="entry name" value="DUF7040"/>
    <property type="match status" value="1"/>
</dbReference>
<evidence type="ECO:0000259" key="1">
    <source>
        <dbReference type="Pfam" id="PF23045"/>
    </source>
</evidence>
<reference evidence="5 6" key="1">
    <citation type="submission" date="2022-05" db="EMBL/GenBank/DDBJ databases">
        <title>Chromosome-level reference genomes for two strains of Caenorhabditis briggsae: an improved platform for comparative genomics.</title>
        <authorList>
            <person name="Stevens L."/>
            <person name="Andersen E.C."/>
        </authorList>
    </citation>
    <scope>NUCLEOTIDE SEQUENCE [LARGE SCALE GENOMIC DNA]</scope>
    <source>
        <strain evidence="5">QX1410_ONT</strain>
        <tissue evidence="5">Whole-organism</tissue>
    </source>
</reference>
<feature type="domain" description="DUF7039" evidence="3">
    <location>
        <begin position="211"/>
        <end position="325"/>
    </location>
</feature>
<accession>A0AAE8ZTH5</accession>
<protein>
    <submittedName>
        <fullName evidence="5">Uncharacterized protein</fullName>
    </submittedName>
</protein>
<feature type="domain" description="DUF7037" evidence="1">
    <location>
        <begin position="14"/>
        <end position="58"/>
    </location>
</feature>
<organism evidence="5 6">
    <name type="scientific">Caenorhabditis briggsae</name>
    <dbReference type="NCBI Taxonomy" id="6238"/>
    <lineage>
        <taxon>Eukaryota</taxon>
        <taxon>Metazoa</taxon>
        <taxon>Ecdysozoa</taxon>
        <taxon>Nematoda</taxon>
        <taxon>Chromadorea</taxon>
        <taxon>Rhabditida</taxon>
        <taxon>Rhabditina</taxon>
        <taxon>Rhabditomorpha</taxon>
        <taxon>Rhabditoidea</taxon>
        <taxon>Rhabditidae</taxon>
        <taxon>Peloderinae</taxon>
        <taxon>Caenorhabditis</taxon>
    </lineage>
</organism>
<dbReference type="Pfam" id="PF23049">
    <property type="entry name" value="DUF7039"/>
    <property type="match status" value="1"/>
</dbReference>
<evidence type="ECO:0000259" key="2">
    <source>
        <dbReference type="Pfam" id="PF23047"/>
    </source>
</evidence>
<dbReference type="AlphaFoldDB" id="A0AAE8ZTH5"/>
<proteinExistence type="predicted"/>
<dbReference type="InterPro" id="IPR055468">
    <property type="entry name" value="DUF7040"/>
</dbReference>
<dbReference type="Pfam" id="PF23047">
    <property type="entry name" value="DUF7038"/>
    <property type="match status" value="1"/>
</dbReference>
<dbReference type="EMBL" id="CP090896">
    <property type="protein sequence ID" value="ULT83853.1"/>
    <property type="molecule type" value="Genomic_DNA"/>
</dbReference>
<dbReference type="InterPro" id="IPR055465">
    <property type="entry name" value="DUF7037"/>
</dbReference>
<dbReference type="InterPro" id="IPR055466">
    <property type="entry name" value="DUF7038"/>
</dbReference>
<feature type="domain" description="DUF7040" evidence="4">
    <location>
        <begin position="338"/>
        <end position="455"/>
    </location>
</feature>
<evidence type="ECO:0000259" key="3">
    <source>
        <dbReference type="Pfam" id="PF23049"/>
    </source>
</evidence>
<evidence type="ECO:0000259" key="4">
    <source>
        <dbReference type="Pfam" id="PF23051"/>
    </source>
</evidence>
<evidence type="ECO:0000313" key="6">
    <source>
        <dbReference type="Proteomes" id="UP000827892"/>
    </source>
</evidence>
<dbReference type="InterPro" id="IPR055467">
    <property type="entry name" value="DUF7039"/>
</dbReference>
<name>A0AAE8ZTH5_CAEBR</name>
<sequence>MSSWDPPLDIQAINTTGFLCSLDDQIVKFYTLEYGLLELPISDNGEKLVLGKWYSIFEGDYETHFDFEMTDCKVWANTVGQVFAQVMAIGPNEFALPREIRNKYRMAVWSPFLKFLDDKEDLFNSTFRGGDVGEVVVKFAPSKDHPTNERIFEVVRIVERETPPQNVAYARLPPWTMEFLVTRMEPVHVLHPALPIVNRYGLTVKNDVTVGICIKVDVNNPAYCAAVKGSLEKCGLLFSPKFGLTKWLIREMEVSKHVHKDKHVTGALRSTDEPSFKLGKWYKYQLRDNRHAKSRAQKFRSKTVEDLGPTDTVFYNTTAVQVKEVEPQKHTCLINGNVEMDASFAFNHKMLEDPENQEQPWEIRSQQLSKSAHFVDVDIGRVEIHPNDSQFILQKIEAHRKMLEEKYPNDYTHLKNETLIVRATVKVHDRFMENSEDYPNHGIFIVRKITSIFYLNRGKMIYDSEKEKETPNLHFEKLTL</sequence>